<evidence type="ECO:0000256" key="1">
    <source>
        <dbReference type="ARBA" id="ARBA00022490"/>
    </source>
</evidence>
<dbReference type="STRING" id="658196.A0A397SW33"/>
<name>A0A397SW33_9GLOM</name>
<feature type="binding site" evidence="4">
    <location>
        <begin position="105"/>
        <end position="106"/>
    </location>
    <ligand>
        <name>substrate</name>
    </ligand>
</feature>
<dbReference type="EC" id="2.8.1.12" evidence="4"/>
<dbReference type="CDD" id="cd00756">
    <property type="entry name" value="MoaE"/>
    <property type="match status" value="1"/>
</dbReference>
<comment type="similarity">
    <text evidence="4">Belongs to the MoaE family. MOCS2B subfamily.</text>
</comment>
<comment type="pathway">
    <text evidence="4">Cofactor biosynthesis; molybdopterin biosynthesis.</text>
</comment>
<dbReference type="EMBL" id="QKYT01000281">
    <property type="protein sequence ID" value="RIA88047.1"/>
    <property type="molecule type" value="Genomic_DNA"/>
</dbReference>
<dbReference type="HAMAP" id="MF_03052">
    <property type="entry name" value="MOC2B"/>
    <property type="match status" value="1"/>
</dbReference>
<dbReference type="GO" id="GO:0006777">
    <property type="term" value="P:Mo-molybdopterin cofactor biosynthetic process"/>
    <property type="evidence" value="ECO:0007669"/>
    <property type="project" value="UniProtKB-UniRule"/>
</dbReference>
<keyword evidence="1 4" id="KW-0963">Cytoplasm</keyword>
<evidence type="ECO:0000313" key="7">
    <source>
        <dbReference type="Proteomes" id="UP000265703"/>
    </source>
</evidence>
<keyword evidence="3 4" id="KW-0501">Molybdenum cofactor biosynthesis</keyword>
<dbReference type="Pfam" id="PF02391">
    <property type="entry name" value="MoaE"/>
    <property type="match status" value="1"/>
</dbReference>
<proteinExistence type="inferred from homology"/>
<feature type="binding site" evidence="4">
    <location>
        <position position="121"/>
    </location>
    <ligand>
        <name>substrate</name>
    </ligand>
</feature>
<evidence type="ECO:0000256" key="4">
    <source>
        <dbReference type="HAMAP-Rule" id="MF_03052"/>
    </source>
</evidence>
<dbReference type="SUPFAM" id="SSF54690">
    <property type="entry name" value="Molybdopterin synthase subunit MoaE"/>
    <property type="match status" value="1"/>
</dbReference>
<dbReference type="FunFam" id="3.90.1170.40:FF:000002">
    <property type="entry name" value="Molybdopterin synthase catalytic subunit"/>
    <property type="match status" value="1"/>
</dbReference>
<comment type="subunit">
    <text evidence="4">Heterotetramer; composed of 2 small (MOCS2A) and 2 large (MOCS2B) subunits.</text>
</comment>
<evidence type="ECO:0000313" key="5">
    <source>
        <dbReference type="EMBL" id="RIA88047.1"/>
    </source>
</evidence>
<dbReference type="OrthoDB" id="5531344at2759"/>
<keyword evidence="2 4" id="KW-0808">Transferase</keyword>
<evidence type="ECO:0000313" key="6">
    <source>
        <dbReference type="EMBL" id="RIA97379.1"/>
    </source>
</evidence>
<dbReference type="InterPro" id="IPR028888">
    <property type="entry name" value="MOCS2B_euk"/>
</dbReference>
<comment type="caution">
    <text evidence="5">The sequence shown here is derived from an EMBL/GenBank/DDBJ whole genome shotgun (WGS) entry which is preliminary data.</text>
</comment>
<dbReference type="AlphaFoldDB" id="A0A397SW33"/>
<protein>
    <recommendedName>
        <fullName evidence="4">Molybdopterin synthase catalytic subunit</fullName>
        <ecNumber evidence="4">2.8.1.12</ecNumber>
    </recommendedName>
    <alternativeName>
        <fullName evidence="4">Molybdenum cofactor synthesis protein 2 large subunit</fullName>
    </alternativeName>
    <alternativeName>
        <fullName evidence="4">Molybdenum cofactor synthesis protein 2B</fullName>
        <shortName evidence="4">MOCS2B</shortName>
    </alternativeName>
</protein>
<gene>
    <name evidence="6" type="ORF">C1645_686886</name>
    <name evidence="5" type="ORF">C1645_826929</name>
</gene>
<comment type="function">
    <text evidence="4">Catalytic subunit of the molybdopterin synthase complex, a complex that catalyzes the conversion of precursor Z into molybdopterin. Acts by mediating the incorporation of 2 sulfur atoms from thiocarboxylated MOCS2A into precursor Z to generate a dithiolene group.</text>
</comment>
<dbReference type="EMBL" id="QKYT01000031">
    <property type="protein sequence ID" value="RIA97379.1"/>
    <property type="molecule type" value="Genomic_DNA"/>
</dbReference>
<dbReference type="GO" id="GO:1990140">
    <property type="term" value="C:molybdopterin synthase complex"/>
    <property type="evidence" value="ECO:0007669"/>
    <property type="project" value="UniProtKB-UniRule"/>
</dbReference>
<dbReference type="Gene3D" id="3.90.1170.40">
    <property type="entry name" value="Molybdopterin biosynthesis MoaE subunit"/>
    <property type="match status" value="1"/>
</dbReference>
<sequence>MTNLNKDFVKLTSENLILQDIINLVKDDGAGAITTFNGTTRNIFKDKIVVRLEYESYIPMAEKVLLNLICEARTKWDITKVAIYHRTGIVPVGETSVIVAVSSIHRKESLHAVEWLIDELKEKAPIWKKEVYSDGSVWKENAENRQKC</sequence>
<dbReference type="InterPro" id="IPR036563">
    <property type="entry name" value="MoaE_sf"/>
</dbReference>
<keyword evidence="7" id="KW-1185">Reference proteome</keyword>
<feature type="binding site" evidence="4">
    <location>
        <begin position="128"/>
        <end position="130"/>
    </location>
    <ligand>
        <name>substrate</name>
    </ligand>
</feature>
<evidence type="ECO:0000256" key="2">
    <source>
        <dbReference type="ARBA" id="ARBA00022679"/>
    </source>
</evidence>
<accession>A0A397SW33</accession>
<reference evidence="5 7" key="1">
    <citation type="submission" date="2018-06" db="EMBL/GenBank/DDBJ databases">
        <title>Comparative genomics reveals the genomic features of Rhizophagus irregularis, R. cerebriforme, R. diaphanum and Gigaspora rosea, and their symbiotic lifestyle signature.</title>
        <authorList>
            <person name="Morin E."/>
            <person name="San Clemente H."/>
            <person name="Chen E.C.H."/>
            <person name="De La Providencia I."/>
            <person name="Hainaut M."/>
            <person name="Kuo A."/>
            <person name="Kohler A."/>
            <person name="Murat C."/>
            <person name="Tang N."/>
            <person name="Roy S."/>
            <person name="Loubradou J."/>
            <person name="Henrissat B."/>
            <person name="Grigoriev I.V."/>
            <person name="Corradi N."/>
            <person name="Roux C."/>
            <person name="Martin F.M."/>
        </authorList>
    </citation>
    <scope>NUCLEOTIDE SEQUENCE [LARGE SCALE GENOMIC DNA]</scope>
    <source>
        <strain evidence="5 7">DAOM 227022</strain>
    </source>
</reference>
<dbReference type="InterPro" id="IPR003448">
    <property type="entry name" value="Mopterin_biosynth_MoaE"/>
</dbReference>
<dbReference type="UniPathway" id="UPA00344"/>
<dbReference type="GO" id="GO:0030366">
    <property type="term" value="F:molybdopterin synthase activity"/>
    <property type="evidence" value="ECO:0007669"/>
    <property type="project" value="UniProtKB-UniRule"/>
</dbReference>
<evidence type="ECO:0000256" key="3">
    <source>
        <dbReference type="ARBA" id="ARBA00023150"/>
    </source>
</evidence>
<dbReference type="Proteomes" id="UP000265703">
    <property type="component" value="Unassembled WGS sequence"/>
</dbReference>
<comment type="catalytic activity">
    <reaction evidence="4">
        <text>2 [molybdopterin-synthase sulfur-carrier protein]-C-terminal-Gly-aminoethanethioate + cyclic pyranopterin phosphate + H2O = molybdopterin + 2 [molybdopterin-synthase sulfur-carrier protein]-C-terminal Gly-Gly + 2 H(+)</text>
        <dbReference type="Rhea" id="RHEA:26333"/>
        <dbReference type="Rhea" id="RHEA-COMP:12202"/>
        <dbReference type="Rhea" id="RHEA-COMP:19907"/>
        <dbReference type="ChEBI" id="CHEBI:15377"/>
        <dbReference type="ChEBI" id="CHEBI:15378"/>
        <dbReference type="ChEBI" id="CHEBI:58698"/>
        <dbReference type="ChEBI" id="CHEBI:59648"/>
        <dbReference type="ChEBI" id="CHEBI:90778"/>
        <dbReference type="ChEBI" id="CHEBI:232372"/>
        <dbReference type="EC" id="2.8.1.12"/>
    </reaction>
</comment>
<organism evidence="5 7">
    <name type="scientific">Glomus cerebriforme</name>
    <dbReference type="NCBI Taxonomy" id="658196"/>
    <lineage>
        <taxon>Eukaryota</taxon>
        <taxon>Fungi</taxon>
        <taxon>Fungi incertae sedis</taxon>
        <taxon>Mucoromycota</taxon>
        <taxon>Glomeromycotina</taxon>
        <taxon>Glomeromycetes</taxon>
        <taxon>Glomerales</taxon>
        <taxon>Glomeraceae</taxon>
        <taxon>Glomus</taxon>
    </lineage>
</organism>
<comment type="subcellular location">
    <subcellularLocation>
        <location evidence="4">Cytoplasm</location>
    </subcellularLocation>
</comment>
<dbReference type="PANTHER" id="PTHR23404">
    <property type="entry name" value="MOLYBDOPTERIN SYNTHASE RELATED"/>
    <property type="match status" value="1"/>
</dbReference>